<accession>A0A6A6IXS6</accession>
<evidence type="ECO:0000256" key="1">
    <source>
        <dbReference type="PROSITE-ProRule" id="PRU00175"/>
    </source>
</evidence>
<keyword evidence="4" id="KW-1185">Reference proteome</keyword>
<feature type="non-terminal residue" evidence="3">
    <location>
        <position position="240"/>
    </location>
</feature>
<organism evidence="3 4">
    <name type="scientific">Trematosphaeria pertusa</name>
    <dbReference type="NCBI Taxonomy" id="390896"/>
    <lineage>
        <taxon>Eukaryota</taxon>
        <taxon>Fungi</taxon>
        <taxon>Dikarya</taxon>
        <taxon>Ascomycota</taxon>
        <taxon>Pezizomycotina</taxon>
        <taxon>Dothideomycetes</taxon>
        <taxon>Pleosporomycetidae</taxon>
        <taxon>Pleosporales</taxon>
        <taxon>Massarineae</taxon>
        <taxon>Trematosphaeriaceae</taxon>
        <taxon>Trematosphaeria</taxon>
    </lineage>
</organism>
<dbReference type="SUPFAM" id="SSF57850">
    <property type="entry name" value="RING/U-box"/>
    <property type="match status" value="1"/>
</dbReference>
<evidence type="ECO:0000313" key="4">
    <source>
        <dbReference type="Proteomes" id="UP000800094"/>
    </source>
</evidence>
<dbReference type="GO" id="GO:0008270">
    <property type="term" value="F:zinc ion binding"/>
    <property type="evidence" value="ECO:0007669"/>
    <property type="project" value="UniProtKB-KW"/>
</dbReference>
<name>A0A6A6IXS6_9PLEO</name>
<dbReference type="EMBL" id="ML987190">
    <property type="protein sequence ID" value="KAF2255166.1"/>
    <property type="molecule type" value="Genomic_DNA"/>
</dbReference>
<gene>
    <name evidence="3" type="ORF">BU26DRAFT_388838</name>
</gene>
<protein>
    <recommendedName>
        <fullName evidence="2">RING-type domain-containing protein</fullName>
    </recommendedName>
</protein>
<reference evidence="3" key="1">
    <citation type="journal article" date="2020" name="Stud. Mycol.">
        <title>101 Dothideomycetes genomes: a test case for predicting lifestyles and emergence of pathogens.</title>
        <authorList>
            <person name="Haridas S."/>
            <person name="Albert R."/>
            <person name="Binder M."/>
            <person name="Bloem J."/>
            <person name="Labutti K."/>
            <person name="Salamov A."/>
            <person name="Andreopoulos B."/>
            <person name="Baker S."/>
            <person name="Barry K."/>
            <person name="Bills G."/>
            <person name="Bluhm B."/>
            <person name="Cannon C."/>
            <person name="Castanera R."/>
            <person name="Culley D."/>
            <person name="Daum C."/>
            <person name="Ezra D."/>
            <person name="Gonzalez J."/>
            <person name="Henrissat B."/>
            <person name="Kuo A."/>
            <person name="Liang C."/>
            <person name="Lipzen A."/>
            <person name="Lutzoni F."/>
            <person name="Magnuson J."/>
            <person name="Mondo S."/>
            <person name="Nolan M."/>
            <person name="Ohm R."/>
            <person name="Pangilinan J."/>
            <person name="Park H.-J."/>
            <person name="Ramirez L."/>
            <person name="Alfaro M."/>
            <person name="Sun H."/>
            <person name="Tritt A."/>
            <person name="Yoshinaga Y."/>
            <person name="Zwiers L.-H."/>
            <person name="Turgeon B."/>
            <person name="Goodwin S."/>
            <person name="Spatafora J."/>
            <person name="Crous P."/>
            <person name="Grigoriev I."/>
        </authorList>
    </citation>
    <scope>NUCLEOTIDE SEQUENCE</scope>
    <source>
        <strain evidence="3">CBS 122368</strain>
    </source>
</reference>
<dbReference type="Proteomes" id="UP000800094">
    <property type="component" value="Unassembled WGS sequence"/>
</dbReference>
<proteinExistence type="predicted"/>
<dbReference type="InterPro" id="IPR001841">
    <property type="entry name" value="Znf_RING"/>
</dbReference>
<dbReference type="PROSITE" id="PS50089">
    <property type="entry name" value="ZF_RING_2"/>
    <property type="match status" value="1"/>
</dbReference>
<dbReference type="GeneID" id="54576004"/>
<evidence type="ECO:0000313" key="3">
    <source>
        <dbReference type="EMBL" id="KAF2255166.1"/>
    </source>
</evidence>
<dbReference type="RefSeq" id="XP_033690170.1">
    <property type="nucleotide sequence ID" value="XM_033822674.1"/>
</dbReference>
<sequence length="240" mass="27992">LPSLLRYVDHDLIRDTSLHNKPPTPDAMCRICGHQHNLAPISTTFLPLTPCGCWIHYRCFIWWVTRVTETRASCPICGIKLAEWDGIGALTLATRTGFDMQDVQFAPYACYTDVDTQFVVNSDSTEYICECQLIEQLIGKHFFHQLHLAQQSQPPKYTDRSPDLTQCYYNVLDELDKMRRPRAKWLRWNTSSGFFLFGMLVAIKMRRWLVQEHGRIVQTDGWKYFIAGWDVLQEKLLEEV</sequence>
<keyword evidence="1" id="KW-0479">Metal-binding</keyword>
<feature type="domain" description="RING-type" evidence="2">
    <location>
        <begin position="29"/>
        <end position="77"/>
    </location>
</feature>
<dbReference type="OrthoDB" id="3793888at2759"/>
<dbReference type="AlphaFoldDB" id="A0A6A6IXS6"/>
<keyword evidence="1" id="KW-0862">Zinc</keyword>
<feature type="non-terminal residue" evidence="3">
    <location>
        <position position="1"/>
    </location>
</feature>
<keyword evidence="1" id="KW-0863">Zinc-finger</keyword>
<evidence type="ECO:0000259" key="2">
    <source>
        <dbReference type="PROSITE" id="PS50089"/>
    </source>
</evidence>